<organism evidence="1 2">
    <name type="scientific">Castanea mollissima</name>
    <name type="common">Chinese chestnut</name>
    <dbReference type="NCBI Taxonomy" id="60419"/>
    <lineage>
        <taxon>Eukaryota</taxon>
        <taxon>Viridiplantae</taxon>
        <taxon>Streptophyta</taxon>
        <taxon>Embryophyta</taxon>
        <taxon>Tracheophyta</taxon>
        <taxon>Spermatophyta</taxon>
        <taxon>Magnoliopsida</taxon>
        <taxon>eudicotyledons</taxon>
        <taxon>Gunneridae</taxon>
        <taxon>Pentapetalae</taxon>
        <taxon>rosids</taxon>
        <taxon>fabids</taxon>
        <taxon>Fagales</taxon>
        <taxon>Fagaceae</taxon>
        <taxon>Castanea</taxon>
    </lineage>
</organism>
<evidence type="ECO:0000313" key="2">
    <source>
        <dbReference type="Proteomes" id="UP000737018"/>
    </source>
</evidence>
<sequence length="77" mass="8783">MSLSKSLATFNDQGLLSTTDLKDVGFIEPRGNPLEDQILHGLGLLDFKEWLIEEQNRRHLQSHLQKKANMPSGTIFY</sequence>
<evidence type="ECO:0000313" key="1">
    <source>
        <dbReference type="EMBL" id="KAF3965288.1"/>
    </source>
</evidence>
<comment type="caution">
    <text evidence="1">The sequence shown here is derived from an EMBL/GenBank/DDBJ whole genome shotgun (WGS) entry which is preliminary data.</text>
</comment>
<dbReference type="AlphaFoldDB" id="A0A8J4RMT4"/>
<dbReference type="Proteomes" id="UP000737018">
    <property type="component" value="Unassembled WGS sequence"/>
</dbReference>
<proteinExistence type="predicted"/>
<keyword evidence="2" id="KW-1185">Reference proteome</keyword>
<reference evidence="1" key="1">
    <citation type="submission" date="2020-03" db="EMBL/GenBank/DDBJ databases">
        <title>Castanea mollissima Vanexum genome sequencing.</title>
        <authorList>
            <person name="Staton M."/>
        </authorList>
    </citation>
    <scope>NUCLEOTIDE SEQUENCE</scope>
    <source>
        <tissue evidence="1">Leaf</tissue>
    </source>
</reference>
<dbReference type="EMBL" id="JRKL02001219">
    <property type="protein sequence ID" value="KAF3965288.1"/>
    <property type="molecule type" value="Genomic_DNA"/>
</dbReference>
<gene>
    <name evidence="1" type="ORF">CMV_010508</name>
</gene>
<protein>
    <submittedName>
        <fullName evidence="1">Uncharacterized protein</fullName>
    </submittedName>
</protein>
<name>A0A8J4RMT4_9ROSI</name>
<accession>A0A8J4RMT4</accession>